<dbReference type="GeneID" id="109126483"/>
<feature type="domain" description="Reverse transcriptase" evidence="1">
    <location>
        <begin position="1"/>
        <end position="330"/>
    </location>
</feature>
<dbReference type="PROSITE" id="PS50878">
    <property type="entry name" value="RT_POL"/>
    <property type="match status" value="1"/>
</dbReference>
<dbReference type="Pfam" id="PF00078">
    <property type="entry name" value="RVT_1"/>
    <property type="match status" value="1"/>
</dbReference>
<dbReference type="RefSeq" id="XP_019085605.1">
    <property type="nucleotide sequence ID" value="XM_019230060.1"/>
</dbReference>
<protein>
    <submittedName>
        <fullName evidence="3">Uncharacterized protein LOC109126483</fullName>
    </submittedName>
</protein>
<dbReference type="InterPro" id="IPR043502">
    <property type="entry name" value="DNA/RNA_pol_sf"/>
</dbReference>
<proteinExistence type="predicted"/>
<dbReference type="SUPFAM" id="SSF56672">
    <property type="entry name" value="DNA/RNA polymerases"/>
    <property type="match status" value="1"/>
</dbReference>
<dbReference type="PANTHER" id="PTHR33116">
    <property type="entry name" value="REVERSE TRANSCRIPTASE ZINC-BINDING DOMAIN-CONTAINING PROTEIN-RELATED-RELATED"/>
    <property type="match status" value="1"/>
</dbReference>
<dbReference type="Proteomes" id="UP000694864">
    <property type="component" value="Chromosome 2"/>
</dbReference>
<keyword evidence="2" id="KW-1185">Reference proteome</keyword>
<dbReference type="Pfam" id="PF13966">
    <property type="entry name" value="zf-RVT"/>
    <property type="match status" value="1"/>
</dbReference>
<dbReference type="PANTHER" id="PTHR33116:SF78">
    <property type="entry name" value="OS12G0587133 PROTEIN"/>
    <property type="match status" value="1"/>
</dbReference>
<name>A0ABM1QFR7_CAMSA</name>
<reference evidence="2" key="1">
    <citation type="journal article" date="2014" name="Nat. Commun.">
        <title>The emerging biofuel crop Camelina sativa retains a highly undifferentiated hexaploid genome structure.</title>
        <authorList>
            <person name="Kagale S."/>
            <person name="Koh C."/>
            <person name="Nixon J."/>
            <person name="Bollina V."/>
            <person name="Clarke W.E."/>
            <person name="Tuteja R."/>
            <person name="Spillane C."/>
            <person name="Robinson S.J."/>
            <person name="Links M.G."/>
            <person name="Clarke C."/>
            <person name="Higgins E.E."/>
            <person name="Huebert T."/>
            <person name="Sharpe A.G."/>
            <person name="Parkin I.A."/>
        </authorList>
    </citation>
    <scope>NUCLEOTIDE SEQUENCE [LARGE SCALE GENOMIC DNA]</scope>
    <source>
        <strain evidence="2">cv. DH55</strain>
    </source>
</reference>
<accession>A0ABM1QFR7</accession>
<evidence type="ECO:0000259" key="1">
    <source>
        <dbReference type="PROSITE" id="PS50878"/>
    </source>
</evidence>
<dbReference type="InterPro" id="IPR000477">
    <property type="entry name" value="RT_dom"/>
</dbReference>
<evidence type="ECO:0000313" key="3">
    <source>
        <dbReference type="RefSeq" id="XP_019085605.1"/>
    </source>
</evidence>
<reference evidence="3" key="2">
    <citation type="submission" date="2025-08" db="UniProtKB">
        <authorList>
            <consortium name="RefSeq"/>
        </authorList>
    </citation>
    <scope>IDENTIFICATION</scope>
    <source>
        <tissue evidence="3">Leaf</tissue>
    </source>
</reference>
<gene>
    <name evidence="3" type="primary">LOC109126483</name>
</gene>
<dbReference type="InterPro" id="IPR026960">
    <property type="entry name" value="RVT-Znf"/>
</dbReference>
<evidence type="ECO:0000313" key="2">
    <source>
        <dbReference type="Proteomes" id="UP000694864"/>
    </source>
</evidence>
<sequence length="700" mass="80870">MNTIHEIQCGDGRVVKGDDIKTEAEKYFREFLQFLPTDYEGISIDELQELLPFRCSLDDQTKLTSTIIANRLKQVLPKFISGNQSAFVADRLLIENVLLATKLGKDYHKDSISERCAIKIDISKAFDFVQWSFLLNVLATLSFPPQFIQWIKLCITTASFSVQVDGELAGYFQSSRGLRQGCSLSPYLFVICMDVLSKLLDKVAGIGQFDYHPRCRNIGLTHLSFADDLMVLSDGKLRSIAGIVDVFDKFAKFSGLKINMEKYTLFSAGVTDTTRQQIATEFLFDVGQLPVSSVIWSTCNFWLSVFHLPRSCIREIEQICSAFLWSGANMNLKKSKLPWQQVCKLQRERGLGLRILKEANDVCCLKLVWRIVSHSNSLWVRWVDRFLLKNKPLWLAKETVSLGSWIWKKILKYKALAESFCKVEVVNGVLTSFWLDNWSPLGKQEDVVGRQGILALGIGQSMIVAEAWSSHRQRRHRQDSLNVIEEVLFQQFQRRTEQPDVVLWRGKNDVYHPRFSTKDIWNHIRTTSPTVAWHRGVWFLHAMPKYSFCVWLAVHNRLATGDGMIRWTRNLLGDCLLCHQALETRDHLFFSCGFASKIWAALAEGVYKAEYTTHWPAIITYLSNQQRDRTEAFLSRYVFQALVYAIWKERNGRRHGESAHTAGQIVKWVDRQVRNQFLAIQWMRDQRYDQGLQLWFSARI</sequence>
<dbReference type="CDD" id="cd01650">
    <property type="entry name" value="RT_nLTR_like"/>
    <property type="match status" value="1"/>
</dbReference>
<organism evidence="2 3">
    <name type="scientific">Camelina sativa</name>
    <name type="common">False flax</name>
    <name type="synonym">Myagrum sativum</name>
    <dbReference type="NCBI Taxonomy" id="90675"/>
    <lineage>
        <taxon>Eukaryota</taxon>
        <taxon>Viridiplantae</taxon>
        <taxon>Streptophyta</taxon>
        <taxon>Embryophyta</taxon>
        <taxon>Tracheophyta</taxon>
        <taxon>Spermatophyta</taxon>
        <taxon>Magnoliopsida</taxon>
        <taxon>eudicotyledons</taxon>
        <taxon>Gunneridae</taxon>
        <taxon>Pentapetalae</taxon>
        <taxon>rosids</taxon>
        <taxon>malvids</taxon>
        <taxon>Brassicales</taxon>
        <taxon>Brassicaceae</taxon>
        <taxon>Camelineae</taxon>
        <taxon>Camelina</taxon>
    </lineage>
</organism>